<dbReference type="SMART" id="SM00052">
    <property type="entry name" value="EAL"/>
    <property type="match status" value="1"/>
</dbReference>
<dbReference type="CDD" id="cd18773">
    <property type="entry name" value="PDC1_HK_sensor"/>
    <property type="match status" value="1"/>
</dbReference>
<evidence type="ECO:0000313" key="3">
    <source>
        <dbReference type="Proteomes" id="UP000683246"/>
    </source>
</evidence>
<dbReference type="AlphaFoldDB" id="A0A8J8MJQ1"/>
<feature type="domain" description="EAL" evidence="1">
    <location>
        <begin position="1"/>
        <end position="255"/>
    </location>
</feature>
<dbReference type="PANTHER" id="PTHR33121:SF82">
    <property type="entry name" value="SIGNAL TRANSDUCTION PROTEIN CONTAINING A EAL DOMAIN"/>
    <property type="match status" value="1"/>
</dbReference>
<dbReference type="InterPro" id="IPR050706">
    <property type="entry name" value="Cyclic-di-GMP_PDE-like"/>
</dbReference>
<keyword evidence="3" id="KW-1185">Reference proteome</keyword>
<dbReference type="SUPFAM" id="SSF103190">
    <property type="entry name" value="Sensory domain-like"/>
    <property type="match status" value="1"/>
</dbReference>
<dbReference type="InterPro" id="IPR035919">
    <property type="entry name" value="EAL_sf"/>
</dbReference>
<proteinExistence type="predicted"/>
<dbReference type="PROSITE" id="PS50883">
    <property type="entry name" value="EAL"/>
    <property type="match status" value="1"/>
</dbReference>
<sequence length="416" mass="47849">MDENSYTIEQIIQEESIVMMFQPLISTFKNSVIGLEALVRGIIPQSDQLISPAKLFQEAREHQVTYALDLLCLRKAIKAFHTIYRTHQDIFLFLNIDHSTIVHEDFELNTLMGWLRAYGIKPESMILEISELEAENIQSIHEFAMQCKQHGIMVCLDDVGAGHANLDRIALIKPDIIKIDKELVIHISKNYYKQQVVEMIIKLAKKVGAVIVAEGVENIDDILTILEYGEQLLQGYYISEPIPISEEVFQAFVKTTNTIRYRHKHYINDRLKLQKEKYAYIHKVLMQSLNELEHSDIYSFKGILKRIIGKYADVESAYILDERGIQITDTECNQGVDKVNWNIIYNPFKKGADLSLQSYYYQLVKTGQKTCVSDEYISMATGNKCVTISSNFGASNRRNYFICLDFSLEFINQSIG</sequence>
<dbReference type="PANTHER" id="PTHR33121">
    <property type="entry name" value="CYCLIC DI-GMP PHOSPHODIESTERASE PDEF"/>
    <property type="match status" value="1"/>
</dbReference>
<dbReference type="Proteomes" id="UP000683246">
    <property type="component" value="Chromosome"/>
</dbReference>
<dbReference type="CDD" id="cd01948">
    <property type="entry name" value="EAL"/>
    <property type="match status" value="1"/>
</dbReference>
<organism evidence="2 3">
    <name type="scientific">Vallitalea pronyensis</name>
    <dbReference type="NCBI Taxonomy" id="1348613"/>
    <lineage>
        <taxon>Bacteria</taxon>
        <taxon>Bacillati</taxon>
        <taxon>Bacillota</taxon>
        <taxon>Clostridia</taxon>
        <taxon>Lachnospirales</taxon>
        <taxon>Vallitaleaceae</taxon>
        <taxon>Vallitalea</taxon>
    </lineage>
</organism>
<protein>
    <submittedName>
        <fullName evidence="2">EAL domain-containing protein</fullName>
    </submittedName>
</protein>
<dbReference type="Gene3D" id="3.30.450.20">
    <property type="entry name" value="PAS domain"/>
    <property type="match status" value="1"/>
</dbReference>
<dbReference type="SUPFAM" id="SSF141868">
    <property type="entry name" value="EAL domain-like"/>
    <property type="match status" value="1"/>
</dbReference>
<dbReference type="EMBL" id="CP058649">
    <property type="protein sequence ID" value="QUI22696.1"/>
    <property type="molecule type" value="Genomic_DNA"/>
</dbReference>
<dbReference type="RefSeq" id="WP_212698188.1">
    <property type="nucleotide sequence ID" value="NZ_CP058649.1"/>
</dbReference>
<reference evidence="2" key="1">
    <citation type="submission" date="2020-07" db="EMBL/GenBank/DDBJ databases">
        <title>Vallitalea pronyensis genome.</title>
        <authorList>
            <person name="Postec A."/>
        </authorList>
    </citation>
    <scope>NUCLEOTIDE SEQUENCE</scope>
    <source>
        <strain evidence="2">FatNI3</strain>
    </source>
</reference>
<dbReference type="InterPro" id="IPR001633">
    <property type="entry name" value="EAL_dom"/>
</dbReference>
<evidence type="ECO:0000313" key="2">
    <source>
        <dbReference type="EMBL" id="QUI22696.1"/>
    </source>
</evidence>
<accession>A0A8J8MJQ1</accession>
<dbReference type="Gene3D" id="3.20.20.450">
    <property type="entry name" value="EAL domain"/>
    <property type="match status" value="1"/>
</dbReference>
<gene>
    <name evidence="2" type="ORF">HZI73_10495</name>
</gene>
<name>A0A8J8MJQ1_9FIRM</name>
<dbReference type="Pfam" id="PF00563">
    <property type="entry name" value="EAL"/>
    <property type="match status" value="1"/>
</dbReference>
<evidence type="ECO:0000259" key="1">
    <source>
        <dbReference type="PROSITE" id="PS50883"/>
    </source>
</evidence>
<dbReference type="GO" id="GO:0071111">
    <property type="term" value="F:cyclic-guanylate-specific phosphodiesterase activity"/>
    <property type="evidence" value="ECO:0007669"/>
    <property type="project" value="InterPro"/>
</dbReference>
<dbReference type="KEGG" id="vpy:HZI73_10495"/>
<dbReference type="InterPro" id="IPR029151">
    <property type="entry name" value="Sensor-like_sf"/>
</dbReference>